<dbReference type="InterPro" id="IPR029063">
    <property type="entry name" value="SAM-dependent_MTases_sf"/>
</dbReference>
<evidence type="ECO:0000256" key="4">
    <source>
        <dbReference type="ARBA" id="ARBA00048391"/>
    </source>
</evidence>
<dbReference type="Pfam" id="PF17827">
    <property type="entry name" value="PrmC_N"/>
    <property type="match status" value="1"/>
</dbReference>
<dbReference type="InterPro" id="IPR025714">
    <property type="entry name" value="Methyltranfer_dom"/>
</dbReference>
<reference evidence="8 9" key="1">
    <citation type="submission" date="2018-06" db="EMBL/GenBank/DDBJ databases">
        <title>Genomic Encyclopedia of Type Strains, Phase III (KMG-III): the genomes of soil and plant-associated and newly described type strains.</title>
        <authorList>
            <person name="Whitman W."/>
        </authorList>
    </citation>
    <scope>NUCLEOTIDE SEQUENCE [LARGE SCALE GENOMIC DNA]</scope>
    <source>
        <strain evidence="8 9">CECT 7732</strain>
    </source>
</reference>
<proteinExistence type="inferred from homology"/>
<keyword evidence="2 5" id="KW-0808">Transferase</keyword>
<feature type="binding site" evidence="5">
    <location>
        <begin position="122"/>
        <end position="126"/>
    </location>
    <ligand>
        <name>S-adenosyl-L-methionine</name>
        <dbReference type="ChEBI" id="CHEBI:59789"/>
    </ligand>
</feature>
<feature type="binding site" evidence="5">
    <location>
        <position position="189"/>
    </location>
    <ligand>
        <name>S-adenosyl-L-methionine</name>
        <dbReference type="ChEBI" id="CHEBI:59789"/>
    </ligand>
</feature>
<evidence type="ECO:0000256" key="3">
    <source>
        <dbReference type="ARBA" id="ARBA00022691"/>
    </source>
</evidence>
<dbReference type="GO" id="GO:0102559">
    <property type="term" value="F:peptide chain release factor N(5)-glutamine methyltransferase activity"/>
    <property type="evidence" value="ECO:0007669"/>
    <property type="project" value="UniProtKB-EC"/>
</dbReference>
<feature type="domain" description="Release factor glutamine methyltransferase N-terminal" evidence="7">
    <location>
        <begin position="10"/>
        <end position="78"/>
    </location>
</feature>
<dbReference type="InterPro" id="IPR040758">
    <property type="entry name" value="PrmC_N"/>
</dbReference>
<gene>
    <name evidence="5" type="primary">prmC</name>
    <name evidence="8" type="ORF">DFP76_11730</name>
</gene>
<dbReference type="GO" id="GO:0003676">
    <property type="term" value="F:nucleic acid binding"/>
    <property type="evidence" value="ECO:0007669"/>
    <property type="project" value="InterPro"/>
</dbReference>
<dbReference type="NCBIfam" id="TIGR03534">
    <property type="entry name" value="RF_mod_PrmC"/>
    <property type="match status" value="1"/>
</dbReference>
<evidence type="ECO:0000256" key="1">
    <source>
        <dbReference type="ARBA" id="ARBA00022603"/>
    </source>
</evidence>
<keyword evidence="1 5" id="KW-0489">Methyltransferase</keyword>
<dbReference type="InterPro" id="IPR004556">
    <property type="entry name" value="HemK-like"/>
</dbReference>
<dbReference type="NCBIfam" id="TIGR00536">
    <property type="entry name" value="hemK_fam"/>
    <property type="match status" value="1"/>
</dbReference>
<comment type="similarity">
    <text evidence="5">Belongs to the protein N5-glutamine methyltransferase family. PrmC subfamily.</text>
</comment>
<dbReference type="InterPro" id="IPR050320">
    <property type="entry name" value="N5-glutamine_MTase"/>
</dbReference>
<keyword evidence="3 5" id="KW-0949">S-adenosyl-L-methionine</keyword>
<dbReference type="SUPFAM" id="SSF53335">
    <property type="entry name" value="S-adenosyl-L-methionine-dependent methyltransferases"/>
    <property type="match status" value="1"/>
</dbReference>
<evidence type="ECO:0000313" key="8">
    <source>
        <dbReference type="EMBL" id="RBO78386.1"/>
    </source>
</evidence>
<name>A0A366CSP6_9GAMM</name>
<protein>
    <recommendedName>
        <fullName evidence="5">Release factor glutamine methyltransferase</fullName>
        <shortName evidence="5">RF MTase</shortName>
        <ecNumber evidence="5">2.1.1.297</ecNumber>
    </recommendedName>
    <alternativeName>
        <fullName evidence="5">N5-glutamine methyltransferase PrmC</fullName>
    </alternativeName>
    <alternativeName>
        <fullName evidence="5">Protein-(glutamine-N5) MTase PrmC</fullName>
    </alternativeName>
    <alternativeName>
        <fullName evidence="5">Protein-glutamine N-methyltransferase PrmC</fullName>
    </alternativeName>
</protein>
<feature type="binding site" evidence="5">
    <location>
        <position position="173"/>
    </location>
    <ligand>
        <name>S-adenosyl-L-methionine</name>
        <dbReference type="ChEBI" id="CHEBI:59789"/>
    </ligand>
</feature>
<dbReference type="AlphaFoldDB" id="A0A366CSP6"/>
<evidence type="ECO:0000313" key="9">
    <source>
        <dbReference type="Proteomes" id="UP000252086"/>
    </source>
</evidence>
<dbReference type="GO" id="GO:0032259">
    <property type="term" value="P:methylation"/>
    <property type="evidence" value="ECO:0007669"/>
    <property type="project" value="UniProtKB-KW"/>
</dbReference>
<accession>A0A366CSP6</accession>
<dbReference type="PANTHER" id="PTHR18895:SF74">
    <property type="entry name" value="MTRF1L RELEASE FACTOR GLUTAMINE METHYLTRANSFERASE"/>
    <property type="match status" value="1"/>
</dbReference>
<dbReference type="InterPro" id="IPR019874">
    <property type="entry name" value="RF_methyltr_PrmC"/>
</dbReference>
<evidence type="ECO:0000256" key="5">
    <source>
        <dbReference type="HAMAP-Rule" id="MF_02126"/>
    </source>
</evidence>
<evidence type="ECO:0000259" key="6">
    <source>
        <dbReference type="Pfam" id="PF13847"/>
    </source>
</evidence>
<dbReference type="Pfam" id="PF13847">
    <property type="entry name" value="Methyltransf_31"/>
    <property type="match status" value="1"/>
</dbReference>
<dbReference type="EMBL" id="QNRF01000017">
    <property type="protein sequence ID" value="RBO78386.1"/>
    <property type="molecule type" value="Genomic_DNA"/>
</dbReference>
<organism evidence="8 9">
    <name type="scientific">Marinomonas aquiplantarum</name>
    <dbReference type="NCBI Taxonomy" id="491951"/>
    <lineage>
        <taxon>Bacteria</taxon>
        <taxon>Pseudomonadati</taxon>
        <taxon>Pseudomonadota</taxon>
        <taxon>Gammaproteobacteria</taxon>
        <taxon>Oceanospirillales</taxon>
        <taxon>Oceanospirillaceae</taxon>
        <taxon>Marinomonas</taxon>
    </lineage>
</organism>
<feature type="binding site" evidence="5">
    <location>
        <begin position="189"/>
        <end position="192"/>
    </location>
    <ligand>
        <name>substrate</name>
    </ligand>
</feature>
<feature type="domain" description="Methyltransferase" evidence="6">
    <location>
        <begin position="114"/>
        <end position="246"/>
    </location>
</feature>
<keyword evidence="9" id="KW-1185">Reference proteome</keyword>
<dbReference type="Gene3D" id="3.40.50.150">
    <property type="entry name" value="Vaccinia Virus protein VP39"/>
    <property type="match status" value="1"/>
</dbReference>
<sequence>MISPMRIDESLQGASERLRFISDTALLDAQLLLAQVLKVTTSYFYSWPEKTLTDKEQFQFDVLLKRREQGEPIAYILGKQAFWTLDLEVSPCTLIPRADTECLVEAALTVLQAKGKQILDLGTGTGAIALALATECRDSEVLGVDLIADAVSLAKRNAASHQISNARFVQSRWFEQLAESSKFDLIVSNPPYIDPEDHHLSEGDVRFEPKTALVAENHGLADIEHIIEQAPTFLKAGGHLMFEHGYDQARAVRGLLIDAGFSDVQSVQDFGGNDRVTMGCLSQLNPS</sequence>
<comment type="caution">
    <text evidence="8">The sequence shown here is derived from an EMBL/GenBank/DDBJ whole genome shotgun (WGS) entry which is preliminary data.</text>
</comment>
<dbReference type="EC" id="2.1.1.297" evidence="5"/>
<dbReference type="PROSITE" id="PS00092">
    <property type="entry name" value="N6_MTASE"/>
    <property type="match status" value="1"/>
</dbReference>
<comment type="catalytic activity">
    <reaction evidence="4 5">
        <text>L-glutaminyl-[peptide chain release factor] + S-adenosyl-L-methionine = N(5)-methyl-L-glutaminyl-[peptide chain release factor] + S-adenosyl-L-homocysteine + H(+)</text>
        <dbReference type="Rhea" id="RHEA:42896"/>
        <dbReference type="Rhea" id="RHEA-COMP:10271"/>
        <dbReference type="Rhea" id="RHEA-COMP:10272"/>
        <dbReference type="ChEBI" id="CHEBI:15378"/>
        <dbReference type="ChEBI" id="CHEBI:30011"/>
        <dbReference type="ChEBI" id="CHEBI:57856"/>
        <dbReference type="ChEBI" id="CHEBI:59789"/>
        <dbReference type="ChEBI" id="CHEBI:61891"/>
        <dbReference type="EC" id="2.1.1.297"/>
    </reaction>
</comment>
<evidence type="ECO:0000259" key="7">
    <source>
        <dbReference type="Pfam" id="PF17827"/>
    </source>
</evidence>
<dbReference type="PANTHER" id="PTHR18895">
    <property type="entry name" value="HEMK METHYLTRANSFERASE"/>
    <property type="match status" value="1"/>
</dbReference>
<dbReference type="FunFam" id="3.40.50.150:FF:000053">
    <property type="entry name" value="Release factor glutamine methyltransferase"/>
    <property type="match status" value="1"/>
</dbReference>
<dbReference type="Gene3D" id="1.10.8.10">
    <property type="entry name" value="DNA helicase RuvA subunit, C-terminal domain"/>
    <property type="match status" value="1"/>
</dbReference>
<feature type="binding site" evidence="5">
    <location>
        <position position="145"/>
    </location>
    <ligand>
        <name>S-adenosyl-L-methionine</name>
        <dbReference type="ChEBI" id="CHEBI:59789"/>
    </ligand>
</feature>
<dbReference type="HAMAP" id="MF_02126">
    <property type="entry name" value="RF_methyltr_PrmC"/>
    <property type="match status" value="1"/>
</dbReference>
<comment type="function">
    <text evidence="5">Methylates the class 1 translation termination release factors RF1/PrfA and RF2/PrfB on the glutamine residue of the universally conserved GGQ motif.</text>
</comment>
<dbReference type="InterPro" id="IPR002052">
    <property type="entry name" value="DNA_methylase_N6_adenine_CS"/>
</dbReference>
<dbReference type="Proteomes" id="UP000252086">
    <property type="component" value="Unassembled WGS sequence"/>
</dbReference>
<dbReference type="CDD" id="cd02440">
    <property type="entry name" value="AdoMet_MTases"/>
    <property type="match status" value="1"/>
</dbReference>
<evidence type="ECO:0000256" key="2">
    <source>
        <dbReference type="ARBA" id="ARBA00022679"/>
    </source>
</evidence>